<name>A0A132BYE2_9RHOB</name>
<dbReference type="PANTHER" id="PTHR30399:SF1">
    <property type="entry name" value="UTP PYROPHOSPHATASE"/>
    <property type="match status" value="1"/>
</dbReference>
<comment type="caution">
    <text evidence="2">The sequence shown here is derived from an EMBL/GenBank/DDBJ whole genome shotgun (WGS) entry which is preliminary data.</text>
</comment>
<dbReference type="OrthoDB" id="9795402at2"/>
<dbReference type="InterPro" id="IPR053136">
    <property type="entry name" value="UTP_pyrophosphatase-like"/>
</dbReference>
<evidence type="ECO:0000313" key="3">
    <source>
        <dbReference type="Proteomes" id="UP000068382"/>
    </source>
</evidence>
<dbReference type="Proteomes" id="UP000068382">
    <property type="component" value="Unassembled WGS sequence"/>
</dbReference>
<evidence type="ECO:0000313" key="2">
    <source>
        <dbReference type="EMBL" id="KUP93304.1"/>
    </source>
</evidence>
<protein>
    <recommendedName>
        <fullName evidence="1">YgjP-like metallopeptidase domain-containing protein</fullName>
    </recommendedName>
</protein>
<dbReference type="AlphaFoldDB" id="A0A132BYE2"/>
<dbReference type="Pfam" id="PF01863">
    <property type="entry name" value="YgjP-like"/>
    <property type="match status" value="1"/>
</dbReference>
<reference evidence="2 3" key="1">
    <citation type="submission" date="2015-12" db="EMBL/GenBank/DDBJ databases">
        <title>Genome sequence of the marine Rhodobacteraceae strain O3.65, Candidatus Tritonibacter horizontis.</title>
        <authorList>
            <person name="Poehlein A."/>
            <person name="Giebel H.A."/>
            <person name="Voget S."/>
            <person name="Brinkhoff T."/>
        </authorList>
    </citation>
    <scope>NUCLEOTIDE SEQUENCE [LARGE SCALE GENOMIC DNA]</scope>
    <source>
        <strain evidence="2 3">O3.65</strain>
    </source>
</reference>
<gene>
    <name evidence="2" type="ORF">TRIHO_18010</name>
</gene>
<dbReference type="InterPro" id="IPR002725">
    <property type="entry name" value="YgjP-like_metallopeptidase"/>
</dbReference>
<dbReference type="PANTHER" id="PTHR30399">
    <property type="entry name" value="UNCHARACTERIZED PROTEIN YGJP"/>
    <property type="match status" value="1"/>
</dbReference>
<dbReference type="EMBL" id="LPUY01000054">
    <property type="protein sequence ID" value="KUP93304.1"/>
    <property type="molecule type" value="Genomic_DNA"/>
</dbReference>
<accession>A0A132BYE2</accession>
<dbReference type="Gene3D" id="3.30.2010.10">
    <property type="entry name" value="Metalloproteases ('zincins'), catalytic domain"/>
    <property type="match status" value="1"/>
</dbReference>
<dbReference type="PATRIC" id="fig|1768241.3.peg.1887"/>
<dbReference type="CDD" id="cd07344">
    <property type="entry name" value="M48_yhfN_like"/>
    <property type="match status" value="1"/>
</dbReference>
<keyword evidence="3" id="KW-1185">Reference proteome</keyword>
<proteinExistence type="predicted"/>
<sequence>MSELCLPGDPEVRVRLRRSPRARRLSLRVSALDGRVTLTLPQRVPEREGRAFLAEKEDWIRSHLARQPDQIYIAPGQVLPLDGVETEIRPGIGRRVLWHPGRLEVPGPAPARRLERFLRELARDRLAAASDHYAARLGRRYQSLTLRDTRSRWGSCSSAGGLMYSWRLILAPPEVLRYVAAHEVAHLQEMNHSPAFWAVVTDLYGDYASARAWLRTDGNTLHRYRFEDAPAGERD</sequence>
<organism evidence="2 3">
    <name type="scientific">Tritonibacter horizontis</name>
    <dbReference type="NCBI Taxonomy" id="1768241"/>
    <lineage>
        <taxon>Bacteria</taxon>
        <taxon>Pseudomonadati</taxon>
        <taxon>Pseudomonadota</taxon>
        <taxon>Alphaproteobacteria</taxon>
        <taxon>Rhodobacterales</taxon>
        <taxon>Paracoccaceae</taxon>
        <taxon>Tritonibacter</taxon>
    </lineage>
</organism>
<feature type="domain" description="YgjP-like metallopeptidase" evidence="1">
    <location>
        <begin position="24"/>
        <end position="216"/>
    </location>
</feature>
<dbReference type="RefSeq" id="WP_068242240.1">
    <property type="nucleotide sequence ID" value="NZ_LPUY01000054.1"/>
</dbReference>
<evidence type="ECO:0000259" key="1">
    <source>
        <dbReference type="Pfam" id="PF01863"/>
    </source>
</evidence>